<evidence type="ECO:0000256" key="7">
    <source>
        <dbReference type="ARBA" id="ARBA00022723"/>
    </source>
</evidence>
<keyword evidence="22" id="KW-1185">Reference proteome</keyword>
<keyword evidence="6 20" id="KW-0812">Transmembrane</keyword>
<dbReference type="InterPro" id="IPR013083">
    <property type="entry name" value="Znf_RING/FYVE/PHD"/>
</dbReference>
<evidence type="ECO:0000256" key="1">
    <source>
        <dbReference type="ARBA" id="ARBA00000900"/>
    </source>
</evidence>
<dbReference type="PANTHER" id="PTHR22696:SF1">
    <property type="entry name" value="E3 UBIQUITIN-PROTEIN LIGASE RNF26"/>
    <property type="match status" value="1"/>
</dbReference>
<dbReference type="Proteomes" id="UP000515156">
    <property type="component" value="Chromosome 12"/>
</dbReference>
<feature type="compositionally biased region" description="Basic and acidic residues" evidence="19">
    <location>
        <begin position="367"/>
        <end position="377"/>
    </location>
</feature>
<keyword evidence="12 20" id="KW-1133">Transmembrane helix</keyword>
<evidence type="ECO:0000256" key="17">
    <source>
        <dbReference type="ARBA" id="ARBA00075536"/>
    </source>
</evidence>
<dbReference type="GO" id="GO:0016567">
    <property type="term" value="P:protein ubiquitination"/>
    <property type="evidence" value="ECO:0007669"/>
    <property type="project" value="TreeGrafter"/>
</dbReference>
<feature type="transmembrane region" description="Helical" evidence="20">
    <location>
        <begin position="204"/>
        <end position="227"/>
    </location>
</feature>
<dbReference type="GO" id="GO:0006511">
    <property type="term" value="P:ubiquitin-dependent protein catabolic process"/>
    <property type="evidence" value="ECO:0007669"/>
    <property type="project" value="TreeGrafter"/>
</dbReference>
<evidence type="ECO:0000313" key="22">
    <source>
        <dbReference type="Proteomes" id="UP000515156"/>
    </source>
</evidence>
<comment type="subcellular location">
    <subcellularLocation>
        <location evidence="2">Endoplasmic reticulum membrane</location>
        <topology evidence="2">Multi-pass membrane protein</topology>
    </subcellularLocation>
</comment>
<evidence type="ECO:0000256" key="5">
    <source>
        <dbReference type="ARBA" id="ARBA00022679"/>
    </source>
</evidence>
<feature type="compositionally biased region" description="Polar residues" evidence="19">
    <location>
        <begin position="394"/>
        <end position="426"/>
    </location>
</feature>
<evidence type="ECO:0000256" key="20">
    <source>
        <dbReference type="SAM" id="Phobius"/>
    </source>
</evidence>
<gene>
    <name evidence="23" type="primary">RNF26</name>
</gene>
<evidence type="ECO:0000256" key="14">
    <source>
        <dbReference type="ARBA" id="ARBA00057605"/>
    </source>
</evidence>
<dbReference type="PROSITE" id="PS50089">
    <property type="entry name" value="ZF_RING_2"/>
    <property type="match status" value="1"/>
</dbReference>
<dbReference type="FunCoup" id="A0A6P7ZE76">
    <property type="interactions" value="281"/>
</dbReference>
<sequence>MDALLLVVHGLGMALQLLCFVLDVNFWLVSTLLTMFFWGVAFVASLPGAIWAGVTCCWATVMNSMQAVARSCSVGLEGLKVVGHLLCHLLCRSKEAVQRGFLNVVLSGQALAQQTCDVCTIVVSLITYLVNSLLNVCLIGAQHMCAVVLGLWDSIVNPFIRGTELLSAFMSHLSSSAIAMTILMWTPCQLVFEMLASTTKVLLNLFFLNLYGLLLLTLLIIISTLLINPELTSRVVEQLSAYFTTLPSYRCLQHNIGRLYRGLLLSLAIVRSSEAWHSISATTVRIASWNRAMRTPQQANRTEELDPEATHDQQVDPPANQRQPATFTDHQEPQRAPRASREVSVASLGRQRASTAYQRLHAAPRVGPERRIAEGNEGHQGITTEQRPNVDLAPNTTQQSQPASEEPGTSHSNPSRKLSLNASDNEQAYESNPWALLKDQEERKKCVICQDHNKTVLLLPCRHLCLCCECTNILLQQPVYQRSCPLCRQAILHTLTVYL</sequence>
<reference evidence="23" key="1">
    <citation type="submission" date="2025-08" db="UniProtKB">
        <authorList>
            <consortium name="RefSeq"/>
        </authorList>
    </citation>
    <scope>IDENTIFICATION</scope>
</reference>
<dbReference type="AlphaFoldDB" id="A0A6P7ZE76"/>
<dbReference type="Pfam" id="PF13920">
    <property type="entry name" value="zf-C3HC4_3"/>
    <property type="match status" value="1"/>
</dbReference>
<comment type="pathway">
    <text evidence="3">Protein modification; protein ubiquitination.</text>
</comment>
<evidence type="ECO:0000256" key="15">
    <source>
        <dbReference type="ARBA" id="ARBA00063040"/>
    </source>
</evidence>
<dbReference type="GeneID" id="115482184"/>
<dbReference type="Gene3D" id="3.30.40.10">
    <property type="entry name" value="Zinc/RING finger domain, C3HC4 (zinc finger)"/>
    <property type="match status" value="1"/>
</dbReference>
<feature type="compositionally biased region" description="Basic and acidic residues" evidence="19">
    <location>
        <begin position="329"/>
        <end position="341"/>
    </location>
</feature>
<dbReference type="EC" id="2.3.2.27" evidence="4"/>
<keyword evidence="13 20" id="KW-0472">Membrane</keyword>
<keyword evidence="8 18" id="KW-0863">Zinc-finger</keyword>
<evidence type="ECO:0000256" key="3">
    <source>
        <dbReference type="ARBA" id="ARBA00004906"/>
    </source>
</evidence>
<dbReference type="GO" id="GO:0008270">
    <property type="term" value="F:zinc ion binding"/>
    <property type="evidence" value="ECO:0007669"/>
    <property type="project" value="UniProtKB-KW"/>
</dbReference>
<dbReference type="OrthoDB" id="1711136at2759"/>
<protein>
    <recommendedName>
        <fullName evidence="16">E3 ubiquitin-protein ligase RNF26</fullName>
        <ecNumber evidence="4">2.3.2.27</ecNumber>
    </recommendedName>
    <alternativeName>
        <fullName evidence="17">RING finger protein 26</fullName>
    </alternativeName>
</protein>
<feature type="transmembrane region" description="Helical" evidence="20">
    <location>
        <begin position="35"/>
        <end position="61"/>
    </location>
</feature>
<evidence type="ECO:0000256" key="4">
    <source>
        <dbReference type="ARBA" id="ARBA00012483"/>
    </source>
</evidence>
<dbReference type="InParanoid" id="A0A6P7ZE76"/>
<evidence type="ECO:0000256" key="19">
    <source>
        <dbReference type="SAM" id="MobiDB-lite"/>
    </source>
</evidence>
<dbReference type="SUPFAM" id="SSF57850">
    <property type="entry name" value="RING/U-box"/>
    <property type="match status" value="1"/>
</dbReference>
<comment type="subunit">
    <text evidence="15">Interacts with INCA1. Interacts with TMEM43, ENDOD1, TMEM33 and TMED1 to form a complex capable of modulating innate immune signaling through the cGAS-STING pathway. Interacts with UBE2J1; this interaction is important for SQSTM1 ubiquitination.</text>
</comment>
<keyword evidence="11" id="KW-0862">Zinc</keyword>
<dbReference type="CTD" id="79102"/>
<evidence type="ECO:0000256" key="6">
    <source>
        <dbReference type="ARBA" id="ARBA00022692"/>
    </source>
</evidence>
<dbReference type="GO" id="GO:0061630">
    <property type="term" value="F:ubiquitin protein ligase activity"/>
    <property type="evidence" value="ECO:0007669"/>
    <property type="project" value="UniProtKB-EC"/>
</dbReference>
<evidence type="ECO:0000256" key="8">
    <source>
        <dbReference type="ARBA" id="ARBA00022771"/>
    </source>
</evidence>
<dbReference type="KEGG" id="muo:115482184"/>
<evidence type="ECO:0000256" key="9">
    <source>
        <dbReference type="ARBA" id="ARBA00022786"/>
    </source>
</evidence>
<dbReference type="RefSeq" id="XP_030077642.1">
    <property type="nucleotide sequence ID" value="XM_030221782.1"/>
</dbReference>
<evidence type="ECO:0000256" key="10">
    <source>
        <dbReference type="ARBA" id="ARBA00022824"/>
    </source>
</evidence>
<evidence type="ECO:0000256" key="12">
    <source>
        <dbReference type="ARBA" id="ARBA00022989"/>
    </source>
</evidence>
<evidence type="ECO:0000256" key="13">
    <source>
        <dbReference type="ARBA" id="ARBA00023136"/>
    </source>
</evidence>
<comment type="catalytic activity">
    <reaction evidence="1">
        <text>S-ubiquitinyl-[E2 ubiquitin-conjugating enzyme]-L-cysteine + [acceptor protein]-L-lysine = [E2 ubiquitin-conjugating enzyme]-L-cysteine + N(6)-ubiquitinyl-[acceptor protein]-L-lysine.</text>
        <dbReference type="EC" id="2.3.2.27"/>
    </reaction>
</comment>
<feature type="transmembrane region" description="Helical" evidence="20">
    <location>
        <begin position="133"/>
        <end position="152"/>
    </location>
</feature>
<organism evidence="22 23">
    <name type="scientific">Microcaecilia unicolor</name>
    <dbReference type="NCBI Taxonomy" id="1415580"/>
    <lineage>
        <taxon>Eukaryota</taxon>
        <taxon>Metazoa</taxon>
        <taxon>Chordata</taxon>
        <taxon>Craniata</taxon>
        <taxon>Vertebrata</taxon>
        <taxon>Euteleostomi</taxon>
        <taxon>Amphibia</taxon>
        <taxon>Gymnophiona</taxon>
        <taxon>Siphonopidae</taxon>
        <taxon>Microcaecilia</taxon>
    </lineage>
</organism>
<evidence type="ECO:0000256" key="18">
    <source>
        <dbReference type="PROSITE-ProRule" id="PRU00175"/>
    </source>
</evidence>
<evidence type="ECO:0000256" key="11">
    <source>
        <dbReference type="ARBA" id="ARBA00022833"/>
    </source>
</evidence>
<evidence type="ECO:0000313" key="23">
    <source>
        <dbReference type="RefSeq" id="XP_030077642.1"/>
    </source>
</evidence>
<feature type="region of interest" description="Disordered" evidence="19">
    <location>
        <begin position="295"/>
        <end position="426"/>
    </location>
</feature>
<evidence type="ECO:0000259" key="21">
    <source>
        <dbReference type="PROSITE" id="PS50089"/>
    </source>
</evidence>
<evidence type="ECO:0000256" key="2">
    <source>
        <dbReference type="ARBA" id="ARBA00004477"/>
    </source>
</evidence>
<feature type="transmembrane region" description="Helical" evidence="20">
    <location>
        <begin position="172"/>
        <end position="192"/>
    </location>
</feature>
<name>A0A6P7ZE76_9AMPH</name>
<dbReference type="InterPro" id="IPR001841">
    <property type="entry name" value="Znf_RING"/>
</dbReference>
<dbReference type="FunFam" id="3.30.40.10:FF:000387">
    <property type="entry name" value="RING finger protein 26"/>
    <property type="match status" value="1"/>
</dbReference>
<dbReference type="GO" id="GO:0005789">
    <property type="term" value="C:endoplasmic reticulum membrane"/>
    <property type="evidence" value="ECO:0007669"/>
    <property type="project" value="UniProtKB-SubCell"/>
</dbReference>
<keyword evidence="10" id="KW-0256">Endoplasmic reticulum</keyword>
<dbReference type="InterPro" id="IPR040089">
    <property type="entry name" value="RNF26_mRING-HC-C3HC5"/>
</dbReference>
<keyword evidence="9" id="KW-0833">Ubl conjugation pathway</keyword>
<proteinExistence type="predicted"/>
<evidence type="ECO:0000256" key="16">
    <source>
        <dbReference type="ARBA" id="ARBA00067352"/>
    </source>
</evidence>
<keyword evidence="5" id="KW-0808">Transferase</keyword>
<keyword evidence="7" id="KW-0479">Metal-binding</keyword>
<accession>A0A6P7ZE76</accession>
<comment type="function">
    <text evidence="14">E3 ubiquitin-protein ligase that plays a key role in endosome organization by retaining vesicles in the perinuclear cloud. Acts as a platform for perinuclear positioning of the endosomal system by mediating ubiquitination of SQSTM1 through interaction with the ubiquitin conjugating enzyme UBE2J1. Ubiquitinated SQSTM1 attracts specific vesicle-associated adapters, forming a molecular bridge that restrains cognate vesicles in the perinuclear region and organizes the endosomal pathway for efficient cargo transport. Also acts as a regulator of type I interferon production in response to viral infection by mediating the formation of 'Lys-11'-linked polyubiquitin chains on TMEM173/STING, leading to stabilize TMEM173/STING. Also required to limit type I interferon response by promoting autophagic degradation of IRF3.</text>
</comment>
<feature type="domain" description="RING-type" evidence="21">
    <location>
        <begin position="446"/>
        <end position="488"/>
    </location>
</feature>
<dbReference type="CDD" id="cd16788">
    <property type="entry name" value="mRING-HC-C3HC5_RNF26"/>
    <property type="match status" value="1"/>
</dbReference>
<feature type="compositionally biased region" description="Basic and acidic residues" evidence="19">
    <location>
        <begin position="301"/>
        <end position="314"/>
    </location>
</feature>
<dbReference type="PANTHER" id="PTHR22696">
    <property type="entry name" value="E3 UBIQUITIN-PROTEIN LIGASE RNF26"/>
    <property type="match status" value="1"/>
</dbReference>